<protein>
    <submittedName>
        <fullName evidence="6">Putative ABC transport system ATP-binding protein</fullName>
    </submittedName>
</protein>
<evidence type="ECO:0000313" key="6">
    <source>
        <dbReference type="EMBL" id="MBB6520598.1"/>
    </source>
</evidence>
<keyword evidence="2" id="KW-0547">Nucleotide-binding</keyword>
<keyword evidence="3 6" id="KW-0067">ATP-binding</keyword>
<dbReference type="InParanoid" id="A0A7X0JS31"/>
<dbReference type="PANTHER" id="PTHR24220">
    <property type="entry name" value="IMPORT ATP-BINDING PROTEIN"/>
    <property type="match status" value="1"/>
</dbReference>
<dbReference type="InterPro" id="IPR017911">
    <property type="entry name" value="MacB-like_ATP-bd"/>
</dbReference>
<dbReference type="InterPro" id="IPR015854">
    <property type="entry name" value="ABC_transpr_LolD-like"/>
</dbReference>
<dbReference type="GO" id="GO:0016887">
    <property type="term" value="F:ATP hydrolysis activity"/>
    <property type="evidence" value="ECO:0007669"/>
    <property type="project" value="InterPro"/>
</dbReference>
<organism evidence="6 7">
    <name type="scientific">Pseudoteredinibacter isoporae</name>
    <dbReference type="NCBI Taxonomy" id="570281"/>
    <lineage>
        <taxon>Bacteria</taxon>
        <taxon>Pseudomonadati</taxon>
        <taxon>Pseudomonadota</taxon>
        <taxon>Gammaproteobacteria</taxon>
        <taxon>Cellvibrionales</taxon>
        <taxon>Cellvibrionaceae</taxon>
        <taxon>Pseudoteredinibacter</taxon>
    </lineage>
</organism>
<dbReference type="GO" id="GO:0022857">
    <property type="term" value="F:transmembrane transporter activity"/>
    <property type="evidence" value="ECO:0007669"/>
    <property type="project" value="TreeGrafter"/>
</dbReference>
<accession>A0A7X0JS31</accession>
<reference evidence="6 7" key="1">
    <citation type="submission" date="2020-08" db="EMBL/GenBank/DDBJ databases">
        <title>Genomic Encyclopedia of Type Strains, Phase IV (KMG-IV): sequencing the most valuable type-strain genomes for metagenomic binning, comparative biology and taxonomic classification.</title>
        <authorList>
            <person name="Goeker M."/>
        </authorList>
    </citation>
    <scope>NUCLEOTIDE SEQUENCE [LARGE SCALE GENOMIC DNA]</scope>
    <source>
        <strain evidence="6 7">DSM 22368</strain>
    </source>
</reference>
<dbReference type="InterPro" id="IPR003439">
    <property type="entry name" value="ABC_transporter-like_ATP-bd"/>
</dbReference>
<comment type="similarity">
    <text evidence="4">Belongs to the ABC transporter superfamily. Macrolide exporter (TC 3.A.1.122) family.</text>
</comment>
<dbReference type="SMART" id="SM00382">
    <property type="entry name" value="AAA"/>
    <property type="match status" value="1"/>
</dbReference>
<evidence type="ECO:0000256" key="3">
    <source>
        <dbReference type="ARBA" id="ARBA00022840"/>
    </source>
</evidence>
<dbReference type="Pfam" id="PF00005">
    <property type="entry name" value="ABC_tran"/>
    <property type="match status" value="1"/>
</dbReference>
<evidence type="ECO:0000313" key="7">
    <source>
        <dbReference type="Proteomes" id="UP000528457"/>
    </source>
</evidence>
<feature type="domain" description="ABC transporter" evidence="5">
    <location>
        <begin position="25"/>
        <end position="244"/>
    </location>
</feature>
<dbReference type="PANTHER" id="PTHR24220:SF86">
    <property type="entry name" value="ABC TRANSPORTER ABCH.1"/>
    <property type="match status" value="1"/>
</dbReference>
<dbReference type="CDD" id="cd03255">
    <property type="entry name" value="ABC_MJ0796_LolCDE_FtsE"/>
    <property type="match status" value="1"/>
</dbReference>
<gene>
    <name evidence="6" type="ORF">HNR48_000876</name>
</gene>
<evidence type="ECO:0000259" key="5">
    <source>
        <dbReference type="PROSITE" id="PS50893"/>
    </source>
</evidence>
<comment type="caution">
    <text evidence="6">The sequence shown here is derived from an EMBL/GenBank/DDBJ whole genome shotgun (WGS) entry which is preliminary data.</text>
</comment>
<proteinExistence type="inferred from homology"/>
<evidence type="ECO:0000256" key="4">
    <source>
        <dbReference type="ARBA" id="ARBA00038388"/>
    </source>
</evidence>
<dbReference type="PROSITE" id="PS50893">
    <property type="entry name" value="ABC_TRANSPORTER_2"/>
    <property type="match status" value="1"/>
</dbReference>
<dbReference type="Gene3D" id="3.40.50.300">
    <property type="entry name" value="P-loop containing nucleotide triphosphate hydrolases"/>
    <property type="match status" value="1"/>
</dbReference>
<sequence>MKPASSSHAIIDTPATEAHPTSSVIQLNALNKVYQTGDLKVEALKSVSLQVQQNEFVAVMGSSGSGKSTMMNILGCLDKPSGGEYWLNGRNVAALDDAELASIRNHDIGFVFQTFHLLPRLSALQNVALPLRYADVERREAAAKAKAMLEKVGLGQRVNHLPHELSGGQRQRVAVARALINNPKIILADEPTGNLDSKTSLEIMSLLQELHRQGQTIVLITHEAEIAEFAQRLLIMRDGELLNE</sequence>
<dbReference type="InterPro" id="IPR027417">
    <property type="entry name" value="P-loop_NTPase"/>
</dbReference>
<dbReference type="PROSITE" id="PS00211">
    <property type="entry name" value="ABC_TRANSPORTER_1"/>
    <property type="match status" value="1"/>
</dbReference>
<dbReference type="InterPro" id="IPR017871">
    <property type="entry name" value="ABC_transporter-like_CS"/>
</dbReference>
<dbReference type="GO" id="GO:0005886">
    <property type="term" value="C:plasma membrane"/>
    <property type="evidence" value="ECO:0007669"/>
    <property type="project" value="TreeGrafter"/>
</dbReference>
<name>A0A7X0JS31_9GAMM</name>
<keyword evidence="7" id="KW-1185">Reference proteome</keyword>
<evidence type="ECO:0000256" key="1">
    <source>
        <dbReference type="ARBA" id="ARBA00022448"/>
    </source>
</evidence>
<keyword evidence="1" id="KW-0813">Transport</keyword>
<dbReference type="GO" id="GO:0005524">
    <property type="term" value="F:ATP binding"/>
    <property type="evidence" value="ECO:0007669"/>
    <property type="project" value="UniProtKB-KW"/>
</dbReference>
<dbReference type="RefSeq" id="WP_341800968.1">
    <property type="nucleotide sequence ID" value="NZ_JAAONY010000001.1"/>
</dbReference>
<dbReference type="AlphaFoldDB" id="A0A7X0JS31"/>
<evidence type="ECO:0000256" key="2">
    <source>
        <dbReference type="ARBA" id="ARBA00022741"/>
    </source>
</evidence>
<dbReference type="InterPro" id="IPR003593">
    <property type="entry name" value="AAA+_ATPase"/>
</dbReference>
<dbReference type="FunFam" id="3.40.50.300:FF:000032">
    <property type="entry name" value="Export ABC transporter ATP-binding protein"/>
    <property type="match status" value="1"/>
</dbReference>
<dbReference type="GO" id="GO:1902495">
    <property type="term" value="C:transmembrane transporter complex"/>
    <property type="evidence" value="ECO:0007669"/>
    <property type="project" value="UniProtKB-ARBA"/>
</dbReference>
<dbReference type="SUPFAM" id="SSF52540">
    <property type="entry name" value="P-loop containing nucleoside triphosphate hydrolases"/>
    <property type="match status" value="1"/>
</dbReference>
<dbReference type="Proteomes" id="UP000528457">
    <property type="component" value="Unassembled WGS sequence"/>
</dbReference>
<dbReference type="EMBL" id="JACHHT010000001">
    <property type="protein sequence ID" value="MBB6520598.1"/>
    <property type="molecule type" value="Genomic_DNA"/>
</dbReference>